<dbReference type="InterPro" id="IPR016187">
    <property type="entry name" value="CTDL_fold"/>
</dbReference>
<dbReference type="AlphaFoldDB" id="A0A8W8N742"/>
<name>A0A8W8N742_MAGGI</name>
<dbReference type="Proteomes" id="UP000005408">
    <property type="component" value="Unassembled WGS sequence"/>
</dbReference>
<keyword evidence="4" id="KW-1185">Reference proteome</keyword>
<evidence type="ECO:0000313" key="3">
    <source>
        <dbReference type="EnsemblMetazoa" id="G4621.1:cds"/>
    </source>
</evidence>
<reference evidence="3" key="1">
    <citation type="submission" date="2022-08" db="UniProtKB">
        <authorList>
            <consortium name="EnsemblMetazoa"/>
        </authorList>
    </citation>
    <scope>IDENTIFICATION</scope>
    <source>
        <strain evidence="3">05x7-T-G4-1.051#20</strain>
    </source>
</reference>
<proteinExistence type="predicted"/>
<feature type="chain" id="PRO_5036477265" description="WSC domain-containing protein" evidence="2">
    <location>
        <begin position="17"/>
        <end position="471"/>
    </location>
</feature>
<protein>
    <recommendedName>
        <fullName evidence="5">WSC domain-containing protein</fullName>
    </recommendedName>
</protein>
<dbReference type="SUPFAM" id="SSF56436">
    <property type="entry name" value="C-type lectin-like"/>
    <property type="match status" value="1"/>
</dbReference>
<sequence length="471" mass="53123">MLFIIYYMCWVQPLSASRTHRDPDNWENAINSCNLSIFNADNSNWACSSKIWQPFVQIMTFPLITKGCHELTSPRIKSSTVMENNNITNCYHFCWFNQNGRESKIKAFFMKGNNCSCLKYVPDTTYSTAVKCPDKCSDCIVGVDSSSYAVYEIDDTYNFTANQIAGCGSVKPSEKSIITLTNCSEENGAYCTSLSNVDGIGLDQNESMTWEDFNFKCEGHLASLNEISSQYVQTKLLNNISPTSRFWVGHRIWSYINYQFDPKLLMSSISIKCGYFNQASGNIEFGSCLENYFYECQEKDARREATISETSKHGNVTRNDIPNDGHAEAQAPDQTTNIVIGGIAGTVTVLVILVIAIFIKRKRTRHIQPKPDASELQLTEKPKQPVYDETHLENDYDHLHEHQDTHNVGDVNVYDVSISCADVTNIGSDVYNTSKDFDCDKTYDYSTHNNLGKVDNRILNNDQYGTIPAGT</sequence>
<feature type="signal peptide" evidence="2">
    <location>
        <begin position="1"/>
        <end position="16"/>
    </location>
</feature>
<dbReference type="EnsemblMetazoa" id="G4621.1">
    <property type="protein sequence ID" value="G4621.1:cds"/>
    <property type="gene ID" value="G4621"/>
</dbReference>
<organism evidence="3 4">
    <name type="scientific">Magallana gigas</name>
    <name type="common">Pacific oyster</name>
    <name type="synonym">Crassostrea gigas</name>
    <dbReference type="NCBI Taxonomy" id="29159"/>
    <lineage>
        <taxon>Eukaryota</taxon>
        <taxon>Metazoa</taxon>
        <taxon>Spiralia</taxon>
        <taxon>Lophotrochozoa</taxon>
        <taxon>Mollusca</taxon>
        <taxon>Bivalvia</taxon>
        <taxon>Autobranchia</taxon>
        <taxon>Pteriomorphia</taxon>
        <taxon>Ostreida</taxon>
        <taxon>Ostreoidea</taxon>
        <taxon>Ostreidae</taxon>
        <taxon>Magallana</taxon>
    </lineage>
</organism>
<keyword evidence="1" id="KW-0812">Transmembrane</keyword>
<accession>A0A8W8N742</accession>
<evidence type="ECO:0000256" key="2">
    <source>
        <dbReference type="SAM" id="SignalP"/>
    </source>
</evidence>
<dbReference type="OMA" id="GCHELTS"/>
<evidence type="ECO:0000313" key="4">
    <source>
        <dbReference type="Proteomes" id="UP000005408"/>
    </source>
</evidence>
<keyword evidence="1" id="KW-1133">Transmembrane helix</keyword>
<evidence type="ECO:0000256" key="1">
    <source>
        <dbReference type="SAM" id="Phobius"/>
    </source>
</evidence>
<feature type="transmembrane region" description="Helical" evidence="1">
    <location>
        <begin position="338"/>
        <end position="359"/>
    </location>
</feature>
<keyword evidence="2" id="KW-0732">Signal</keyword>
<keyword evidence="1" id="KW-0472">Membrane</keyword>
<dbReference type="OrthoDB" id="6157994at2759"/>
<evidence type="ECO:0008006" key="5">
    <source>
        <dbReference type="Google" id="ProtNLM"/>
    </source>
</evidence>